<dbReference type="PROSITE" id="PS51257">
    <property type="entry name" value="PROKAR_LIPOPROTEIN"/>
    <property type="match status" value="1"/>
</dbReference>
<gene>
    <name evidence="2" type="ORF">ACFO5K_18140</name>
</gene>
<evidence type="ECO:0000313" key="3">
    <source>
        <dbReference type="Proteomes" id="UP001595844"/>
    </source>
</evidence>
<accession>A0ABV8VMZ0</accession>
<proteinExistence type="predicted"/>
<organism evidence="2 3">
    <name type="scientific">Nocardia halotolerans</name>
    <dbReference type="NCBI Taxonomy" id="1755878"/>
    <lineage>
        <taxon>Bacteria</taxon>
        <taxon>Bacillati</taxon>
        <taxon>Actinomycetota</taxon>
        <taxon>Actinomycetes</taxon>
        <taxon>Mycobacteriales</taxon>
        <taxon>Nocardiaceae</taxon>
        <taxon>Nocardia</taxon>
    </lineage>
</organism>
<dbReference type="EMBL" id="JBHSDL010000015">
    <property type="protein sequence ID" value="MFC4376025.1"/>
    <property type="molecule type" value="Genomic_DNA"/>
</dbReference>
<feature type="signal peptide" evidence="1">
    <location>
        <begin position="1"/>
        <end position="25"/>
    </location>
</feature>
<comment type="caution">
    <text evidence="2">The sequence shown here is derived from an EMBL/GenBank/DDBJ whole genome shotgun (WGS) entry which is preliminary data.</text>
</comment>
<evidence type="ECO:0000313" key="2">
    <source>
        <dbReference type="EMBL" id="MFC4376025.1"/>
    </source>
</evidence>
<name>A0ABV8VMZ0_9NOCA</name>
<protein>
    <recommendedName>
        <fullName evidence="4">PknH-like extracellular domain-containing protein</fullName>
    </recommendedName>
</protein>
<keyword evidence="3" id="KW-1185">Reference proteome</keyword>
<dbReference type="RefSeq" id="WP_378564000.1">
    <property type="nucleotide sequence ID" value="NZ_JBHSDL010000015.1"/>
</dbReference>
<sequence length="237" mass="24065">MMRSRVRAVASACAVLAGVVACGSADEDCASDDSCPPTWTRVAAAPGTGDVIDDPARLTAGLLAETDLPGEFTLMPPRPPADEAAVPPVAPTDPPDCARLLTPLAQQWPGAAADAAVHFAGPSYATIDIDAASYSDSALGTAFTALQERVHRCGAYTGDDAGVHIDYRAAPLSQPPAGAASSAFTLTATSEGLTLTSATSLVQVGNTLVQVVITAPEAVDPEVLSELTAAQVRKLRG</sequence>
<evidence type="ECO:0000256" key="1">
    <source>
        <dbReference type="SAM" id="SignalP"/>
    </source>
</evidence>
<dbReference type="Proteomes" id="UP001595844">
    <property type="component" value="Unassembled WGS sequence"/>
</dbReference>
<reference evidence="3" key="1">
    <citation type="journal article" date="2019" name="Int. J. Syst. Evol. Microbiol.">
        <title>The Global Catalogue of Microorganisms (GCM) 10K type strain sequencing project: providing services to taxonomists for standard genome sequencing and annotation.</title>
        <authorList>
            <consortium name="The Broad Institute Genomics Platform"/>
            <consortium name="The Broad Institute Genome Sequencing Center for Infectious Disease"/>
            <person name="Wu L."/>
            <person name="Ma J."/>
        </authorList>
    </citation>
    <scope>NUCLEOTIDE SEQUENCE [LARGE SCALE GENOMIC DNA]</scope>
    <source>
        <strain evidence="3">IBRC-M 10490</strain>
    </source>
</reference>
<evidence type="ECO:0008006" key="4">
    <source>
        <dbReference type="Google" id="ProtNLM"/>
    </source>
</evidence>
<keyword evidence="1" id="KW-0732">Signal</keyword>
<feature type="chain" id="PRO_5047106795" description="PknH-like extracellular domain-containing protein" evidence="1">
    <location>
        <begin position="26"/>
        <end position="237"/>
    </location>
</feature>